<dbReference type="AlphaFoldDB" id="R7UI23"/>
<dbReference type="Proteomes" id="UP000014760">
    <property type="component" value="Unassembled WGS sequence"/>
</dbReference>
<accession>R7UI23</accession>
<feature type="compositionally biased region" description="Basic residues" evidence="1">
    <location>
        <begin position="1"/>
        <end position="14"/>
    </location>
</feature>
<organism evidence="2">
    <name type="scientific">Capitella teleta</name>
    <name type="common">Polychaete worm</name>
    <dbReference type="NCBI Taxonomy" id="283909"/>
    <lineage>
        <taxon>Eukaryota</taxon>
        <taxon>Metazoa</taxon>
        <taxon>Spiralia</taxon>
        <taxon>Lophotrochozoa</taxon>
        <taxon>Annelida</taxon>
        <taxon>Polychaeta</taxon>
        <taxon>Sedentaria</taxon>
        <taxon>Scolecida</taxon>
        <taxon>Capitellidae</taxon>
        <taxon>Capitella</taxon>
    </lineage>
</organism>
<reference evidence="2 4" key="2">
    <citation type="journal article" date="2013" name="Nature">
        <title>Insights into bilaterian evolution from three spiralian genomes.</title>
        <authorList>
            <person name="Simakov O."/>
            <person name="Marletaz F."/>
            <person name="Cho S.J."/>
            <person name="Edsinger-Gonzales E."/>
            <person name="Havlak P."/>
            <person name="Hellsten U."/>
            <person name="Kuo D.H."/>
            <person name="Larsson T."/>
            <person name="Lv J."/>
            <person name="Arendt D."/>
            <person name="Savage R."/>
            <person name="Osoegawa K."/>
            <person name="de Jong P."/>
            <person name="Grimwood J."/>
            <person name="Chapman J.A."/>
            <person name="Shapiro H."/>
            <person name="Aerts A."/>
            <person name="Otillar R.P."/>
            <person name="Terry A.Y."/>
            <person name="Boore J.L."/>
            <person name="Grigoriev I.V."/>
            <person name="Lindberg D.R."/>
            <person name="Seaver E.C."/>
            <person name="Weisblat D.A."/>
            <person name="Putnam N.H."/>
            <person name="Rokhsar D.S."/>
        </authorList>
    </citation>
    <scope>NUCLEOTIDE SEQUENCE</scope>
    <source>
        <strain evidence="2 4">I ESC-2004</strain>
    </source>
</reference>
<dbReference type="EMBL" id="AMQN01022980">
    <property type="status" value="NOT_ANNOTATED_CDS"/>
    <property type="molecule type" value="Genomic_DNA"/>
</dbReference>
<reference evidence="4" key="1">
    <citation type="submission" date="2012-12" db="EMBL/GenBank/DDBJ databases">
        <authorList>
            <person name="Hellsten U."/>
            <person name="Grimwood J."/>
            <person name="Chapman J.A."/>
            <person name="Shapiro H."/>
            <person name="Aerts A."/>
            <person name="Otillar R.P."/>
            <person name="Terry A.Y."/>
            <person name="Boore J.L."/>
            <person name="Simakov O."/>
            <person name="Marletaz F."/>
            <person name="Cho S.-J."/>
            <person name="Edsinger-Gonzales E."/>
            <person name="Havlak P."/>
            <person name="Kuo D.-H."/>
            <person name="Larsson T."/>
            <person name="Lv J."/>
            <person name="Arendt D."/>
            <person name="Savage R."/>
            <person name="Osoegawa K."/>
            <person name="de Jong P."/>
            <person name="Lindberg D.R."/>
            <person name="Seaver E.C."/>
            <person name="Weisblat D.A."/>
            <person name="Putnam N.H."/>
            <person name="Grigoriev I.V."/>
            <person name="Rokhsar D.S."/>
        </authorList>
    </citation>
    <scope>NUCLEOTIDE SEQUENCE</scope>
    <source>
        <strain evidence="4">I ESC-2004</strain>
    </source>
</reference>
<evidence type="ECO:0000313" key="3">
    <source>
        <dbReference type="EnsemblMetazoa" id="CapteP190783"/>
    </source>
</evidence>
<name>R7UI23_CAPTE</name>
<sequence length="188" mass="20527">MASQQKVKKKKQRSKTPSITPKEEESLSPAKRPITDETQRSLISVREADKKARQDNLRENAENVPPQNGEADSPPSAKSLTKEGRSDVSRPPSGRSLAIEGPSEASRPSSRPLSAAVTSHHNGSRPQSAVSKRSNVVEPLNSNIGSKASLRSKEAWSEDILEQRPTTSQSVEQLIEVQGGEDYLLFFS</sequence>
<feature type="compositionally biased region" description="Low complexity" evidence="1">
    <location>
        <begin position="102"/>
        <end position="116"/>
    </location>
</feature>
<feature type="compositionally biased region" description="Polar residues" evidence="1">
    <location>
        <begin position="117"/>
        <end position="146"/>
    </location>
</feature>
<proteinExistence type="predicted"/>
<dbReference type="EnsemblMetazoa" id="CapteT190783">
    <property type="protein sequence ID" value="CapteP190783"/>
    <property type="gene ID" value="CapteG190783"/>
</dbReference>
<feature type="compositionally biased region" description="Basic and acidic residues" evidence="1">
    <location>
        <begin position="46"/>
        <end position="61"/>
    </location>
</feature>
<protein>
    <submittedName>
        <fullName evidence="2 3">Uncharacterized protein</fullName>
    </submittedName>
</protein>
<dbReference type="EMBL" id="KB300896">
    <property type="protein sequence ID" value="ELU06204.1"/>
    <property type="molecule type" value="Genomic_DNA"/>
</dbReference>
<dbReference type="HOGENOM" id="CLU_1442367_0_0_1"/>
<reference evidence="3" key="3">
    <citation type="submission" date="2015-06" db="UniProtKB">
        <authorList>
            <consortium name="EnsemblMetazoa"/>
        </authorList>
    </citation>
    <scope>IDENTIFICATION</scope>
</reference>
<evidence type="ECO:0000313" key="4">
    <source>
        <dbReference type="Proteomes" id="UP000014760"/>
    </source>
</evidence>
<evidence type="ECO:0000256" key="1">
    <source>
        <dbReference type="SAM" id="MobiDB-lite"/>
    </source>
</evidence>
<feature type="region of interest" description="Disordered" evidence="1">
    <location>
        <begin position="1"/>
        <end position="169"/>
    </location>
</feature>
<keyword evidence="4" id="KW-1185">Reference proteome</keyword>
<evidence type="ECO:0000313" key="2">
    <source>
        <dbReference type="EMBL" id="ELU06204.1"/>
    </source>
</evidence>
<gene>
    <name evidence="2" type="ORF">CAPTEDRAFT_190783</name>
</gene>